<name>A0ABZ1AGT4_AROEV</name>
<evidence type="ECO:0000256" key="1">
    <source>
        <dbReference type="ARBA" id="ARBA00022729"/>
    </source>
</evidence>
<dbReference type="Proteomes" id="UP001626593">
    <property type="component" value="Chromosome"/>
</dbReference>
<dbReference type="CDD" id="cd13665">
    <property type="entry name" value="PBP2_TRAP_Dctp3_4"/>
    <property type="match status" value="1"/>
</dbReference>
<dbReference type="PANTHER" id="PTHR33376">
    <property type="match status" value="1"/>
</dbReference>
<keyword evidence="4" id="KW-1185">Reference proteome</keyword>
<evidence type="ECO:0000313" key="3">
    <source>
        <dbReference type="EMBL" id="WRL45093.1"/>
    </source>
</evidence>
<dbReference type="RefSeq" id="WP_407278322.1">
    <property type="nucleotide sequence ID" value="NZ_CP141259.1"/>
</dbReference>
<sequence>MSTRIGKARRIFGVLAGGLLAAVCGVAGAQEVTLKVAHFLPPGSTAHAKFITPWCDKINKESAGRLKCQIYPAMQLGGTPPQLIDQVRDGVADIVWTLPGYSAGRFPAVEVFELPFMINKAEASSRALWEYVHENKLDQSEFKDVHPILFHVHDAGQLHLVKGPITKQANFRGLKLRAPTRQTNKFLAALGATPVGMPVPQVSEALSKGVIDGAMLPWEVVPAVKAQELVKYHSEGDAKARALYTTAFIFAMNKAKYQSLPADLKAVIDANGGAEASAWVGKVWDESAANARKLASDRGNQFNVVPAVELQAWEKAGQVVYDSWVSEVSGKGYDGKALLKSAQTLVGKYDPL</sequence>
<dbReference type="PANTHER" id="PTHR33376:SF15">
    <property type="entry name" value="BLL6794 PROTEIN"/>
    <property type="match status" value="1"/>
</dbReference>
<evidence type="ECO:0000313" key="4">
    <source>
        <dbReference type="Proteomes" id="UP001626593"/>
    </source>
</evidence>
<keyword evidence="1 2" id="KW-0732">Signal</keyword>
<gene>
    <name evidence="3" type="ORF">U5817_18030</name>
</gene>
<dbReference type="Pfam" id="PF03480">
    <property type="entry name" value="DctP"/>
    <property type="match status" value="1"/>
</dbReference>
<protein>
    <submittedName>
        <fullName evidence="3">TRAP transporter substrate-binding protein</fullName>
    </submittedName>
</protein>
<accession>A0ABZ1AGT4</accession>
<dbReference type="InterPro" id="IPR038404">
    <property type="entry name" value="TRAP_DctP_sf"/>
</dbReference>
<reference evidence="3 4" key="1">
    <citation type="submission" date="2023-12" db="EMBL/GenBank/DDBJ databases">
        <title>A. evansii MAY27, complete genome.</title>
        <authorList>
            <person name="Wang Y."/>
        </authorList>
    </citation>
    <scope>NUCLEOTIDE SEQUENCE [LARGE SCALE GENOMIC DNA]</scope>
    <source>
        <strain evidence="3 4">MAY27</strain>
    </source>
</reference>
<evidence type="ECO:0000256" key="2">
    <source>
        <dbReference type="SAM" id="SignalP"/>
    </source>
</evidence>
<dbReference type="InterPro" id="IPR018389">
    <property type="entry name" value="DctP_fam"/>
</dbReference>
<dbReference type="Gene3D" id="3.40.190.170">
    <property type="entry name" value="Bacterial extracellular solute-binding protein, family 7"/>
    <property type="match status" value="1"/>
</dbReference>
<feature type="chain" id="PRO_5046567043" evidence="2">
    <location>
        <begin position="30"/>
        <end position="352"/>
    </location>
</feature>
<organism evidence="3 4">
    <name type="scientific">Aromatoleum evansii</name>
    <name type="common">Azoarcus evansii</name>
    <dbReference type="NCBI Taxonomy" id="59406"/>
    <lineage>
        <taxon>Bacteria</taxon>
        <taxon>Pseudomonadati</taxon>
        <taxon>Pseudomonadota</taxon>
        <taxon>Betaproteobacteria</taxon>
        <taxon>Rhodocyclales</taxon>
        <taxon>Rhodocyclaceae</taxon>
        <taxon>Aromatoleum</taxon>
    </lineage>
</organism>
<feature type="signal peptide" evidence="2">
    <location>
        <begin position="1"/>
        <end position="29"/>
    </location>
</feature>
<proteinExistence type="predicted"/>
<dbReference type="EMBL" id="CP141259">
    <property type="protein sequence ID" value="WRL45093.1"/>
    <property type="molecule type" value="Genomic_DNA"/>
</dbReference>
<dbReference type="NCBIfam" id="NF037995">
    <property type="entry name" value="TRAP_S1"/>
    <property type="match status" value="1"/>
</dbReference>